<feature type="compositionally biased region" description="Basic and acidic residues" evidence="1">
    <location>
        <begin position="711"/>
        <end position="726"/>
    </location>
</feature>
<proteinExistence type="predicted"/>
<gene>
    <name evidence="3" type="ORF">T440DRAFT_518845</name>
</gene>
<evidence type="ECO:0000313" key="3">
    <source>
        <dbReference type="EMBL" id="KAF2849992.1"/>
    </source>
</evidence>
<accession>A0A6A7B3U5</accession>
<dbReference type="AlphaFoldDB" id="A0A6A7B3U5"/>
<evidence type="ECO:0000313" key="4">
    <source>
        <dbReference type="Proteomes" id="UP000799423"/>
    </source>
</evidence>
<keyword evidence="2" id="KW-0732">Signal</keyword>
<dbReference type="OrthoDB" id="422736at2759"/>
<feature type="compositionally biased region" description="Acidic residues" evidence="1">
    <location>
        <begin position="634"/>
        <end position="649"/>
    </location>
</feature>
<name>A0A6A7B3U5_9PLEO</name>
<feature type="region of interest" description="Disordered" evidence="1">
    <location>
        <begin position="547"/>
        <end position="891"/>
    </location>
</feature>
<sequence length="891" mass="100792">MSALLGVFLALTLMKHQEALSTQYRTLSAHYPWRPYLPNLPSIVHSPFKTPSNATLEIESGVVNNVPPKLKKTTPNFHLLMPSERDTDGFCKTTLSAMLLDYPPPTTINLKDELQSDTEWELNTLNSTFSYLSNEKLVKDEDLVLIVDGQQSWFQLPSDVIVTQYKRLLEDANWRLMARYGVNADGYQKFNQTIVFGAEKMCVGDDMACRYVPHSILPGDMYGEDDGHRIADMPAKFINSKMVMGPAKDLRTLYKAALKKFKSGRSQSQTVQSVVATIFGEQQLRRDAVEPQPATSKLKTLFGGSKKIAPSQQAAAKLHNGTQHEFSIGLDYLHILFQPLLYCTEDELVTAKHDNSTDLSVYRHPGSVYQRLSLPAALNGMHPPFWRPDFVKHNPSPNEKPAYVDPLEFDAELDSLPKRKTPWRKVRLIQNTYTGAVPAILLDNNPLYLGAERPPTANVTWEDLWFFPYKRALLRSYFRTPQSPAGYHNSLVGGDRAWDTRGGRGGIWTASTAMWLPWGEADGVCGSLSQLKEVFDDGRGVWMHEREDGNEDARLEEEKKVAEDAKNRAERWQKLIEDTKAREEMAMMETEESRKEKETEEEQKKNNTLEESLKHLDGANNGDETDDSVKAHDAEEDELESGLQNEEEEQQRQTTEAATHAEAEEKASQDAVGSSEASGDHVSTLSEEESEEAERQRLAAEAALAADSEESAEKERKKKETADRWLKAAHKPGGGIKPLDREKLKKEADEEARAEEEEKKRKEEEEETKKKEAEEEENKDKAQEDVTDEQQKQKQIDEILAKAKEEAEQKEQAKVDATNEPMSDEEARQKAAAEALLSLDSEEDLAKAKKKQETADRWRNAAHKPKRGSKPKDKSVDKKARGRRVARRWVS</sequence>
<feature type="compositionally biased region" description="Basic and acidic residues" evidence="1">
    <location>
        <begin position="659"/>
        <end position="668"/>
    </location>
</feature>
<feature type="chain" id="PRO_5025621930" evidence="2">
    <location>
        <begin position="20"/>
        <end position="891"/>
    </location>
</feature>
<dbReference type="CDD" id="cd22997">
    <property type="entry name" value="GT_LH"/>
    <property type="match status" value="1"/>
</dbReference>
<feature type="compositionally biased region" description="Basic and acidic residues" evidence="1">
    <location>
        <begin position="547"/>
        <end position="617"/>
    </location>
</feature>
<feature type="compositionally biased region" description="Basic and acidic residues" evidence="1">
    <location>
        <begin position="756"/>
        <end position="814"/>
    </location>
</feature>
<feature type="compositionally biased region" description="Polar residues" evidence="1">
    <location>
        <begin position="671"/>
        <end position="684"/>
    </location>
</feature>
<dbReference type="Proteomes" id="UP000799423">
    <property type="component" value="Unassembled WGS sequence"/>
</dbReference>
<dbReference type="PANTHER" id="PTHR36587:SF2">
    <property type="entry name" value="EXPRESSION SITE-ASSOCIATED GENE 3 (ESAG3)-LIKE PROTEIN"/>
    <property type="match status" value="1"/>
</dbReference>
<dbReference type="PANTHER" id="PTHR36587">
    <property type="entry name" value="EXPRESSION SITE-ASSOCIATED GENE 3 (ESAG3)-LIKE PROTEIN"/>
    <property type="match status" value="1"/>
</dbReference>
<feature type="compositionally biased region" description="Basic and acidic residues" evidence="1">
    <location>
        <begin position="844"/>
        <end position="859"/>
    </location>
</feature>
<evidence type="ECO:0000256" key="2">
    <source>
        <dbReference type="SAM" id="SignalP"/>
    </source>
</evidence>
<feature type="compositionally biased region" description="Basic and acidic residues" evidence="1">
    <location>
        <begin position="870"/>
        <end position="879"/>
    </location>
</feature>
<feature type="compositionally biased region" description="Basic residues" evidence="1">
    <location>
        <begin position="880"/>
        <end position="891"/>
    </location>
</feature>
<organism evidence="3 4">
    <name type="scientific">Plenodomus tracheiphilus IPT5</name>
    <dbReference type="NCBI Taxonomy" id="1408161"/>
    <lineage>
        <taxon>Eukaryota</taxon>
        <taxon>Fungi</taxon>
        <taxon>Dikarya</taxon>
        <taxon>Ascomycota</taxon>
        <taxon>Pezizomycotina</taxon>
        <taxon>Dothideomycetes</taxon>
        <taxon>Pleosporomycetidae</taxon>
        <taxon>Pleosporales</taxon>
        <taxon>Pleosporineae</taxon>
        <taxon>Leptosphaeriaceae</taxon>
        <taxon>Plenodomus</taxon>
    </lineage>
</organism>
<reference evidence="3" key="1">
    <citation type="submission" date="2020-01" db="EMBL/GenBank/DDBJ databases">
        <authorList>
            <consortium name="DOE Joint Genome Institute"/>
            <person name="Haridas S."/>
            <person name="Albert R."/>
            <person name="Binder M."/>
            <person name="Bloem J."/>
            <person name="Labutti K."/>
            <person name="Salamov A."/>
            <person name="Andreopoulos B."/>
            <person name="Baker S.E."/>
            <person name="Barry K."/>
            <person name="Bills G."/>
            <person name="Bluhm B.H."/>
            <person name="Cannon C."/>
            <person name="Castanera R."/>
            <person name="Culley D.E."/>
            <person name="Daum C."/>
            <person name="Ezra D."/>
            <person name="Gonzalez J.B."/>
            <person name="Henrissat B."/>
            <person name="Kuo A."/>
            <person name="Liang C."/>
            <person name="Lipzen A."/>
            <person name="Lutzoni F."/>
            <person name="Magnuson J."/>
            <person name="Mondo S."/>
            <person name="Nolan M."/>
            <person name="Ohm R."/>
            <person name="Pangilinan J."/>
            <person name="Park H.-J."/>
            <person name="Ramirez L."/>
            <person name="Alfaro M."/>
            <person name="Sun H."/>
            <person name="Tritt A."/>
            <person name="Yoshinaga Y."/>
            <person name="Zwiers L.-H."/>
            <person name="Turgeon B.G."/>
            <person name="Goodwin S.B."/>
            <person name="Spatafora J.W."/>
            <person name="Crous P.W."/>
            <person name="Grigoriev I.V."/>
        </authorList>
    </citation>
    <scope>NUCLEOTIDE SEQUENCE</scope>
    <source>
        <strain evidence="3">IPT5</strain>
    </source>
</reference>
<feature type="signal peptide" evidence="2">
    <location>
        <begin position="1"/>
        <end position="19"/>
    </location>
</feature>
<protein>
    <submittedName>
        <fullName evidence="3">Uncharacterized protein</fullName>
    </submittedName>
</protein>
<evidence type="ECO:0000256" key="1">
    <source>
        <dbReference type="SAM" id="MobiDB-lite"/>
    </source>
</evidence>
<keyword evidence="4" id="KW-1185">Reference proteome</keyword>
<dbReference type="EMBL" id="MU006309">
    <property type="protein sequence ID" value="KAF2849992.1"/>
    <property type="molecule type" value="Genomic_DNA"/>
</dbReference>
<feature type="compositionally biased region" description="Basic and acidic residues" evidence="1">
    <location>
        <begin position="738"/>
        <end position="748"/>
    </location>
</feature>
<feature type="compositionally biased region" description="Basic residues" evidence="1">
    <location>
        <begin position="860"/>
        <end position="869"/>
    </location>
</feature>